<dbReference type="UniPathway" id="UPA00126">
    <property type="reaction ID" value="UER00424"/>
</dbReference>
<dbReference type="PANTHER" id="PTHR10466:SF0">
    <property type="entry name" value="PHOSPHOMANNOMUTASE"/>
    <property type="match status" value="1"/>
</dbReference>
<sequence length="264" mass="29781">MDVYPPLEARPMKNTICLFDLDGTLCLEKQAVSSEMHSLLCLLRHKCAIGYVSGGPLAKQQQQLGTPTVPVTSLFDFCFAENGVTSFRIGIPLPGSSFVQQVGEAKYEAFVSWALEYINNLNIPIKRGPLFELRNGNVNFSPIGQGVSYAEMEEIQRYDKAHGIRKTMIEALETRFSDLELKYAIGGQTCFDAFPVGWDKTYCLRHVEAEKERSGIVYNEIHFFGDKVYEGGNDFELYKDARTIGHLVMGPEDTIRQIRELFDL</sequence>
<dbReference type="InterPro" id="IPR006379">
    <property type="entry name" value="HAD-SF_hydro_IIB"/>
</dbReference>
<comment type="cofactor">
    <cofactor evidence="12">
        <name>Mg(2+)</name>
        <dbReference type="ChEBI" id="CHEBI:18420"/>
    </cofactor>
</comment>
<evidence type="ECO:0000256" key="10">
    <source>
        <dbReference type="PIRSR" id="PIRSR605002-1"/>
    </source>
</evidence>
<keyword evidence="9 13" id="KW-0413">Isomerase</keyword>
<dbReference type="FunFam" id="3.30.1240.20:FF:000001">
    <property type="entry name" value="Phosphomannomutase"/>
    <property type="match status" value="1"/>
</dbReference>
<dbReference type="GO" id="GO:0004615">
    <property type="term" value="F:phosphomannomutase activity"/>
    <property type="evidence" value="ECO:0007669"/>
    <property type="project" value="UniProtKB-EC"/>
</dbReference>
<feature type="binding site" evidence="12">
    <location>
        <position position="226"/>
    </location>
    <ligand>
        <name>Mg(2+)</name>
        <dbReference type="ChEBI" id="CHEBI:18420"/>
        <label>1</label>
    </ligand>
</feature>
<feature type="active site" description="Nucleophile" evidence="10">
    <location>
        <position position="20"/>
    </location>
</feature>
<comment type="subcellular location">
    <subcellularLocation>
        <location evidence="1 13">Cytoplasm</location>
    </subcellularLocation>
</comment>
<evidence type="ECO:0000256" key="12">
    <source>
        <dbReference type="PIRSR" id="PIRSR605002-3"/>
    </source>
</evidence>
<dbReference type="Gene3D" id="3.40.50.1000">
    <property type="entry name" value="HAD superfamily/HAD-like"/>
    <property type="match status" value="1"/>
</dbReference>
<evidence type="ECO:0000313" key="14">
    <source>
        <dbReference type="EMBL" id="GFF55962.1"/>
    </source>
</evidence>
<feature type="binding site" evidence="12">
    <location>
        <position position="22"/>
    </location>
    <ligand>
        <name>Mg(2+)</name>
        <dbReference type="ChEBI" id="CHEBI:18420"/>
        <label>1</label>
    </ligand>
</feature>
<evidence type="ECO:0000256" key="11">
    <source>
        <dbReference type="PIRSR" id="PIRSR605002-2"/>
    </source>
</evidence>
<feature type="binding site" evidence="11">
    <location>
        <position position="134"/>
    </location>
    <ligand>
        <name>alpha-D-mannose 1-phosphate</name>
        <dbReference type="ChEBI" id="CHEBI:58409"/>
    </ligand>
</feature>
<name>A0A8H3SBT9_9EURO</name>
<dbReference type="NCBIfam" id="TIGR01484">
    <property type="entry name" value="HAD-SF-IIB"/>
    <property type="match status" value="1"/>
</dbReference>
<dbReference type="InterPro" id="IPR036412">
    <property type="entry name" value="HAD-like_sf"/>
</dbReference>
<dbReference type="GO" id="GO:0046872">
    <property type="term" value="F:metal ion binding"/>
    <property type="evidence" value="ECO:0007669"/>
    <property type="project" value="UniProtKB-KW"/>
</dbReference>
<dbReference type="Gene3D" id="3.30.1240.20">
    <property type="match status" value="1"/>
</dbReference>
<dbReference type="InterPro" id="IPR005002">
    <property type="entry name" value="PMM"/>
</dbReference>
<dbReference type="GO" id="GO:0005829">
    <property type="term" value="C:cytosol"/>
    <property type="evidence" value="ECO:0007669"/>
    <property type="project" value="TreeGrafter"/>
</dbReference>
<evidence type="ECO:0000313" key="15">
    <source>
        <dbReference type="Proteomes" id="UP000465221"/>
    </source>
</evidence>
<dbReference type="PANTHER" id="PTHR10466">
    <property type="entry name" value="PHOSPHOMANNOMUTASE"/>
    <property type="match status" value="1"/>
</dbReference>
<feature type="binding site" evidence="12">
    <location>
        <position position="20"/>
    </location>
    <ligand>
        <name>Mg(2+)</name>
        <dbReference type="ChEBI" id="CHEBI:18420"/>
        <label>1</label>
    </ligand>
</feature>
<dbReference type="GO" id="GO:0006013">
    <property type="term" value="P:mannose metabolic process"/>
    <property type="evidence" value="ECO:0007669"/>
    <property type="project" value="TreeGrafter"/>
</dbReference>
<dbReference type="AlphaFoldDB" id="A0A8H3SBT9"/>
<proteinExistence type="inferred from homology"/>
<evidence type="ECO:0000256" key="6">
    <source>
        <dbReference type="ARBA" id="ARBA00022490"/>
    </source>
</evidence>
<comment type="caution">
    <text evidence="14">The sequence shown here is derived from an EMBL/GenBank/DDBJ whole genome shotgun (WGS) entry which is preliminary data.</text>
</comment>
<dbReference type="CDD" id="cd02585">
    <property type="entry name" value="HAD_PMM"/>
    <property type="match status" value="1"/>
</dbReference>
<evidence type="ECO:0000256" key="2">
    <source>
        <dbReference type="ARBA" id="ARBA00004699"/>
    </source>
</evidence>
<evidence type="ECO:0000256" key="8">
    <source>
        <dbReference type="ARBA" id="ARBA00022842"/>
    </source>
</evidence>
<reference evidence="14 15" key="1">
    <citation type="submission" date="2020-01" db="EMBL/GenBank/DDBJ databases">
        <title>Draft genome sequence of Aspergillus udagawae IFM 46972.</title>
        <authorList>
            <person name="Takahashi H."/>
            <person name="Yaguchi T."/>
        </authorList>
    </citation>
    <scope>NUCLEOTIDE SEQUENCE [LARGE SCALE GENOMIC DNA]</scope>
    <source>
        <strain evidence="14 15">IFM 46972</strain>
    </source>
</reference>
<evidence type="ECO:0000256" key="5">
    <source>
        <dbReference type="ARBA" id="ARBA00012730"/>
    </source>
</evidence>
<evidence type="ECO:0000256" key="9">
    <source>
        <dbReference type="ARBA" id="ARBA00023235"/>
    </source>
</evidence>
<feature type="binding site" evidence="12">
    <location>
        <position position="238"/>
    </location>
    <ligand>
        <name>Mg(2+)</name>
        <dbReference type="ChEBI" id="CHEBI:18420"/>
        <label>1</label>
    </ligand>
</feature>
<comment type="pathway">
    <text evidence="2 13">Nucleotide-sugar biosynthesis; GDP-alpha-D-mannose biosynthesis; alpha-D-mannose 1-phosphate from D-fructose 6-phosphate: step 2/2.</text>
</comment>
<keyword evidence="8 12" id="KW-0460">Magnesium</keyword>
<dbReference type="InterPro" id="IPR043169">
    <property type="entry name" value="PMM_cap"/>
</dbReference>
<feature type="active site" description="Proton donor/acceptor" evidence="10">
    <location>
        <position position="22"/>
    </location>
</feature>
<accession>A0A8H3SBT9</accession>
<dbReference type="Proteomes" id="UP000465221">
    <property type="component" value="Unassembled WGS sequence"/>
</dbReference>
<keyword evidence="7 12" id="KW-0479">Metal-binding</keyword>
<dbReference type="EMBL" id="BLKC01000130">
    <property type="protein sequence ID" value="GFF55962.1"/>
    <property type="molecule type" value="Genomic_DNA"/>
</dbReference>
<evidence type="ECO:0000256" key="13">
    <source>
        <dbReference type="RuleBase" id="RU361118"/>
    </source>
</evidence>
<dbReference type="EC" id="5.4.2.8" evidence="5 13"/>
<dbReference type="GO" id="GO:0009298">
    <property type="term" value="P:GDP-mannose biosynthetic process"/>
    <property type="evidence" value="ECO:0007669"/>
    <property type="project" value="UniProtKB-UniPathway"/>
</dbReference>
<dbReference type="SUPFAM" id="SSF56784">
    <property type="entry name" value="HAD-like"/>
    <property type="match status" value="1"/>
</dbReference>
<comment type="function">
    <text evidence="13">Involved in the synthesis of the GDP-mannose and dolichol-phosphate-mannose required for a number of critical mannosyl transfer reactions.</text>
</comment>
<feature type="binding site" evidence="11">
    <location>
        <position position="192"/>
    </location>
    <ligand>
        <name>alpha-D-mannose 1-phosphate</name>
        <dbReference type="ChEBI" id="CHEBI:58409"/>
    </ligand>
</feature>
<evidence type="ECO:0000256" key="1">
    <source>
        <dbReference type="ARBA" id="ARBA00004496"/>
    </source>
</evidence>
<evidence type="ECO:0000256" key="4">
    <source>
        <dbReference type="ARBA" id="ARBA00011738"/>
    </source>
</evidence>
<feature type="binding site" evidence="12">
    <location>
        <position position="240"/>
    </location>
    <ligand>
        <name>Mg(2+)</name>
        <dbReference type="ChEBI" id="CHEBI:18420"/>
        <label>1</label>
    </ligand>
</feature>
<comment type="catalytic activity">
    <reaction evidence="13">
        <text>alpha-D-mannose 1-phosphate = D-mannose 6-phosphate</text>
        <dbReference type="Rhea" id="RHEA:11140"/>
        <dbReference type="ChEBI" id="CHEBI:58409"/>
        <dbReference type="ChEBI" id="CHEBI:58735"/>
        <dbReference type="EC" id="5.4.2.8"/>
    </reaction>
</comment>
<comment type="similarity">
    <text evidence="3 13">Belongs to the eukaryotic PMM family.</text>
</comment>
<evidence type="ECO:0000256" key="3">
    <source>
        <dbReference type="ARBA" id="ARBA00009736"/>
    </source>
</evidence>
<dbReference type="Pfam" id="PF03332">
    <property type="entry name" value="PMM"/>
    <property type="match status" value="1"/>
</dbReference>
<evidence type="ECO:0000256" key="7">
    <source>
        <dbReference type="ARBA" id="ARBA00022723"/>
    </source>
</evidence>
<keyword evidence="6 13" id="KW-0963">Cytoplasm</keyword>
<organism evidence="14 15">
    <name type="scientific">Aspergillus udagawae</name>
    <dbReference type="NCBI Taxonomy" id="91492"/>
    <lineage>
        <taxon>Eukaryota</taxon>
        <taxon>Fungi</taxon>
        <taxon>Dikarya</taxon>
        <taxon>Ascomycota</taxon>
        <taxon>Pezizomycotina</taxon>
        <taxon>Eurotiomycetes</taxon>
        <taxon>Eurotiomycetidae</taxon>
        <taxon>Eurotiales</taxon>
        <taxon>Aspergillaceae</taxon>
        <taxon>Aspergillus</taxon>
        <taxon>Aspergillus subgen. Fumigati</taxon>
    </lineage>
</organism>
<gene>
    <name evidence="14" type="ORF">IFM46972_10395</name>
</gene>
<dbReference type="InterPro" id="IPR023214">
    <property type="entry name" value="HAD_sf"/>
</dbReference>
<comment type="subunit">
    <text evidence="4 13">Homodimer.</text>
</comment>
<feature type="binding site" evidence="12">
    <location>
        <position position="243"/>
    </location>
    <ligand>
        <name>Mg(2+)</name>
        <dbReference type="ChEBI" id="CHEBI:18420"/>
        <label>1</label>
    </ligand>
</feature>
<dbReference type="GO" id="GO:0006487">
    <property type="term" value="P:protein N-linked glycosylation"/>
    <property type="evidence" value="ECO:0007669"/>
    <property type="project" value="TreeGrafter"/>
</dbReference>
<protein>
    <recommendedName>
        <fullName evidence="5 13">Phosphomannomutase</fullName>
        <ecNumber evidence="5 13">5.4.2.8</ecNumber>
    </recommendedName>
</protein>